<dbReference type="RefSeq" id="WP_009484907.1">
    <property type="nucleotide sequence ID" value="NZ_AP024176.1"/>
</dbReference>
<accession>A0A483IXC7</accession>
<name>A0A483IXC7_KLEPN</name>
<reference evidence="2" key="1">
    <citation type="submission" date="2019-01" db="EMBL/GenBank/DDBJ databases">
        <authorList>
            <person name="Lista F."/>
            <person name="Anselmo A."/>
        </authorList>
    </citation>
    <scope>NUCLEOTIDE SEQUENCE</scope>
    <source>
        <strain evidence="2">13S</strain>
    </source>
</reference>
<feature type="transmembrane region" description="Helical" evidence="1">
    <location>
        <begin position="6"/>
        <end position="27"/>
    </location>
</feature>
<evidence type="ECO:0000313" key="2">
    <source>
        <dbReference type="EMBL" id="TCX36555.1"/>
    </source>
</evidence>
<protein>
    <submittedName>
        <fullName evidence="2">Uncharacterized protein</fullName>
    </submittedName>
</protein>
<comment type="caution">
    <text evidence="2">The sequence shown here is derived from an EMBL/GenBank/DDBJ whole genome shotgun (WGS) entry which is preliminary data.</text>
</comment>
<sequence length="66" mass="7070">MISDLIGFGLSTFLLGFVLGGMFFVSIKKDSIKAGVMEFRGRIYRIVDVTSEAKGLAVGGVDDPVK</sequence>
<dbReference type="EMBL" id="SDCJ01000016">
    <property type="protein sequence ID" value="TCX36555.1"/>
    <property type="molecule type" value="Genomic_DNA"/>
</dbReference>
<keyword evidence="1" id="KW-1133">Transmembrane helix</keyword>
<dbReference type="AlphaFoldDB" id="A0A483IXC7"/>
<organism evidence="2">
    <name type="scientific">Klebsiella pneumoniae</name>
    <dbReference type="NCBI Taxonomy" id="573"/>
    <lineage>
        <taxon>Bacteria</taxon>
        <taxon>Pseudomonadati</taxon>
        <taxon>Pseudomonadota</taxon>
        <taxon>Gammaproteobacteria</taxon>
        <taxon>Enterobacterales</taxon>
        <taxon>Enterobacteriaceae</taxon>
        <taxon>Klebsiella/Raoultella group</taxon>
        <taxon>Klebsiella</taxon>
        <taxon>Klebsiella pneumoniae complex</taxon>
    </lineage>
</organism>
<gene>
    <name evidence="2" type="ORF">ETE75_20010</name>
</gene>
<keyword evidence="1" id="KW-0812">Transmembrane</keyword>
<keyword evidence="1" id="KW-0472">Membrane</keyword>
<proteinExistence type="predicted"/>
<evidence type="ECO:0000256" key="1">
    <source>
        <dbReference type="SAM" id="Phobius"/>
    </source>
</evidence>